<dbReference type="RefSeq" id="WP_045851205.1">
    <property type="nucleotide sequence ID" value="NZ_FTLX01000006.1"/>
</dbReference>
<organism evidence="5 6">
    <name type="scientific">Domibacillus enclensis</name>
    <dbReference type="NCBI Taxonomy" id="1017273"/>
    <lineage>
        <taxon>Bacteria</taxon>
        <taxon>Bacillati</taxon>
        <taxon>Bacillota</taxon>
        <taxon>Bacilli</taxon>
        <taxon>Bacillales</taxon>
        <taxon>Bacillaceae</taxon>
        <taxon>Domibacillus</taxon>
    </lineage>
</organism>
<dbReference type="InterPro" id="IPR036291">
    <property type="entry name" value="NAD(P)-bd_dom_sf"/>
</dbReference>
<evidence type="ECO:0000259" key="3">
    <source>
        <dbReference type="PROSITE" id="PS51201"/>
    </source>
</evidence>
<evidence type="ECO:0000256" key="1">
    <source>
        <dbReference type="ARBA" id="ARBA00004651"/>
    </source>
</evidence>
<feature type="domain" description="RCK N-terminal" evidence="3">
    <location>
        <begin position="111"/>
        <end position="246"/>
    </location>
</feature>
<name>A0A1N6Z2B9_9BACI</name>
<keyword evidence="5" id="KW-0407">Ion channel</keyword>
<dbReference type="OrthoDB" id="9785285at2"/>
<keyword evidence="7" id="KW-1185">Reference proteome</keyword>
<dbReference type="Proteomes" id="UP000215545">
    <property type="component" value="Unassembled WGS sequence"/>
</dbReference>
<sequence>MKKTFYYLIRLRSRIFLPFFFLYIAAVSWAAMLIEPRTFDSYLTAVYWVLTALATVGFGDYAPVTDAGKLFTIFLYVTGIGLVSIFIGNIIESIFRIEQLKVGGKMTYTGKDHVIIIGWSEKSEAALKEIVRSDQSVDVVLIDQLDKTPVDDEHLFYVCGDAADEETLMQANLPHAKGVIIFAEDIVQTGDAKKDPLLSDGKTLLIATAITAIEEKMNISIHVTAEVIDQKHIRLFERVKVDEFIPTQEMISHAAVRSLFSHGITHIYSELMSRQQYGESIYEVKRQPEWRTYRDAFLALLEQGATLVADHTDLHINQKLDEPIPADARLFVLCNKETAETLPAKKELE</sequence>
<accession>A0A1N6Z2B9</accession>
<dbReference type="InterPro" id="IPR013099">
    <property type="entry name" value="K_chnl_dom"/>
</dbReference>
<gene>
    <name evidence="4" type="ORF">B1B05_12885</name>
    <name evidence="5" type="ORF">SAMN05443094_10670</name>
</gene>
<evidence type="ECO:0000313" key="4">
    <source>
        <dbReference type="EMBL" id="OXS76567.1"/>
    </source>
</evidence>
<protein>
    <submittedName>
        <fullName evidence="5">Voltage-gated potassium channel</fullName>
    </submittedName>
</protein>
<evidence type="ECO:0000313" key="6">
    <source>
        <dbReference type="Proteomes" id="UP000186385"/>
    </source>
</evidence>
<dbReference type="SUPFAM" id="SSF51735">
    <property type="entry name" value="NAD(P)-binding Rossmann-fold domains"/>
    <property type="match status" value="1"/>
</dbReference>
<dbReference type="EMBL" id="MWSK01000006">
    <property type="protein sequence ID" value="OXS76567.1"/>
    <property type="molecule type" value="Genomic_DNA"/>
</dbReference>
<reference evidence="4" key="3">
    <citation type="submission" date="2017-03" db="EMBL/GenBank/DDBJ databases">
        <authorList>
            <person name="Dastager S.G."/>
            <person name="Neurgaonkar P.S."/>
            <person name="Dharne M.S."/>
        </authorList>
    </citation>
    <scope>NUCLEOTIDE SEQUENCE</scope>
    <source>
        <strain evidence="4">DSM 25145</strain>
    </source>
</reference>
<reference evidence="7" key="2">
    <citation type="submission" date="2017-03" db="EMBL/GenBank/DDBJ databases">
        <title>Bacillus sp. V-88(T) DSM27956, whole genome shotgun sequencing project.</title>
        <authorList>
            <person name="Dastager S.G."/>
            <person name="Neurgaonkar P.S."/>
            <person name="Dharne M.S."/>
        </authorList>
    </citation>
    <scope>NUCLEOTIDE SEQUENCE [LARGE SCALE GENOMIC DNA]</scope>
    <source>
        <strain evidence="7">DSM 25145</strain>
    </source>
</reference>
<evidence type="ECO:0000313" key="7">
    <source>
        <dbReference type="Proteomes" id="UP000215545"/>
    </source>
</evidence>
<keyword evidence="2" id="KW-1133">Transmembrane helix</keyword>
<proteinExistence type="predicted"/>
<dbReference type="GO" id="GO:0006813">
    <property type="term" value="P:potassium ion transport"/>
    <property type="evidence" value="ECO:0007669"/>
    <property type="project" value="InterPro"/>
</dbReference>
<keyword evidence="5" id="KW-0406">Ion transport</keyword>
<feature type="transmembrane region" description="Helical" evidence="2">
    <location>
        <begin position="15"/>
        <end position="34"/>
    </location>
</feature>
<dbReference type="AlphaFoldDB" id="A0A1N6Z2B9"/>
<dbReference type="Gene3D" id="1.10.287.70">
    <property type="match status" value="1"/>
</dbReference>
<keyword evidence="2" id="KW-0812">Transmembrane</keyword>
<dbReference type="Pfam" id="PF07885">
    <property type="entry name" value="Ion_trans_2"/>
    <property type="match status" value="1"/>
</dbReference>
<dbReference type="Gene3D" id="3.40.50.720">
    <property type="entry name" value="NAD(P)-binding Rossmann-like Domain"/>
    <property type="match status" value="1"/>
</dbReference>
<dbReference type="PANTHER" id="PTHR43833:SF9">
    <property type="entry name" value="POTASSIUM CHANNEL PROTEIN YUGO-RELATED"/>
    <property type="match status" value="1"/>
</dbReference>
<dbReference type="InterPro" id="IPR003148">
    <property type="entry name" value="RCK_N"/>
</dbReference>
<feature type="transmembrane region" description="Helical" evidence="2">
    <location>
        <begin position="70"/>
        <end position="91"/>
    </location>
</feature>
<dbReference type="SUPFAM" id="SSF81324">
    <property type="entry name" value="Voltage-gated potassium channels"/>
    <property type="match status" value="1"/>
</dbReference>
<keyword evidence="2" id="KW-0472">Membrane</keyword>
<dbReference type="EMBL" id="FTLX01000006">
    <property type="protein sequence ID" value="SIR20950.1"/>
    <property type="molecule type" value="Genomic_DNA"/>
</dbReference>
<dbReference type="Proteomes" id="UP000186385">
    <property type="component" value="Unassembled WGS sequence"/>
</dbReference>
<reference evidence="5 6" key="1">
    <citation type="submission" date="2017-01" db="EMBL/GenBank/DDBJ databases">
        <authorList>
            <person name="Mah S.A."/>
            <person name="Swanson W.J."/>
            <person name="Moy G.W."/>
            <person name="Vacquier V.D."/>
        </authorList>
    </citation>
    <scope>NUCLEOTIDE SEQUENCE [LARGE SCALE GENOMIC DNA]</scope>
    <source>
        <strain evidence="5 6">NIO-1016</strain>
    </source>
</reference>
<feature type="transmembrane region" description="Helical" evidence="2">
    <location>
        <begin position="46"/>
        <end position="64"/>
    </location>
</feature>
<dbReference type="PROSITE" id="PS51201">
    <property type="entry name" value="RCK_N"/>
    <property type="match status" value="1"/>
</dbReference>
<comment type="subcellular location">
    <subcellularLocation>
        <location evidence="1">Cell membrane</location>
        <topology evidence="1">Multi-pass membrane protein</topology>
    </subcellularLocation>
</comment>
<evidence type="ECO:0000313" key="5">
    <source>
        <dbReference type="EMBL" id="SIR20950.1"/>
    </source>
</evidence>
<evidence type="ECO:0000256" key="2">
    <source>
        <dbReference type="SAM" id="Phobius"/>
    </source>
</evidence>
<dbReference type="InterPro" id="IPR050721">
    <property type="entry name" value="Trk_Ktr_HKT_K-transport"/>
</dbReference>
<dbReference type="GO" id="GO:0034220">
    <property type="term" value="P:monoatomic ion transmembrane transport"/>
    <property type="evidence" value="ECO:0007669"/>
    <property type="project" value="UniProtKB-KW"/>
</dbReference>
<keyword evidence="5" id="KW-0813">Transport</keyword>
<dbReference type="PANTHER" id="PTHR43833">
    <property type="entry name" value="POTASSIUM CHANNEL PROTEIN 2-RELATED-RELATED"/>
    <property type="match status" value="1"/>
</dbReference>
<dbReference type="GO" id="GO:0005886">
    <property type="term" value="C:plasma membrane"/>
    <property type="evidence" value="ECO:0007669"/>
    <property type="project" value="UniProtKB-SubCell"/>
</dbReference>
<dbReference type="Pfam" id="PF02254">
    <property type="entry name" value="TrkA_N"/>
    <property type="match status" value="1"/>
</dbReference>
<dbReference type="STRING" id="1017273.SAMN05443094_10670"/>